<dbReference type="EMBL" id="FOAA01000024">
    <property type="protein sequence ID" value="SEL60616.1"/>
    <property type="molecule type" value="Genomic_DNA"/>
</dbReference>
<dbReference type="Gene3D" id="3.30.2310.20">
    <property type="entry name" value="RelE-like"/>
    <property type="match status" value="1"/>
</dbReference>
<dbReference type="OrthoDB" id="9801102at2"/>
<dbReference type="InterPro" id="IPR035093">
    <property type="entry name" value="RelE/ParE_toxin_dom_sf"/>
</dbReference>
<proteinExistence type="predicted"/>
<evidence type="ECO:0000313" key="2">
    <source>
        <dbReference type="Proteomes" id="UP000199256"/>
    </source>
</evidence>
<keyword evidence="2" id="KW-1185">Reference proteome</keyword>
<reference evidence="2" key="1">
    <citation type="submission" date="2016-10" db="EMBL/GenBank/DDBJ databases">
        <authorList>
            <person name="Varghese N."/>
            <person name="Submissions S."/>
        </authorList>
    </citation>
    <scope>NUCLEOTIDE SEQUENCE [LARGE SCALE GENOMIC DNA]</scope>
    <source>
        <strain evidence="2">DSM 241</strain>
    </source>
</reference>
<gene>
    <name evidence="1" type="ORF">SAMN05444515_1242</name>
</gene>
<name>A0A1H7RK40_9GAMM</name>
<organism evidence="1 2">
    <name type="scientific">Ectothiorhodospira marina</name>
    <dbReference type="NCBI Taxonomy" id="1396821"/>
    <lineage>
        <taxon>Bacteria</taxon>
        <taxon>Pseudomonadati</taxon>
        <taxon>Pseudomonadota</taxon>
        <taxon>Gammaproteobacteria</taxon>
        <taxon>Chromatiales</taxon>
        <taxon>Ectothiorhodospiraceae</taxon>
        <taxon>Ectothiorhodospira</taxon>
    </lineage>
</organism>
<dbReference type="STRING" id="1396821.SAMN05444515_1242"/>
<dbReference type="SUPFAM" id="SSF143011">
    <property type="entry name" value="RelE-like"/>
    <property type="match status" value="1"/>
</dbReference>
<dbReference type="RefSeq" id="WP_090255650.1">
    <property type="nucleotide sequence ID" value="NZ_FOAA01000024.1"/>
</dbReference>
<protein>
    <submittedName>
        <fullName evidence="1">Proteic killer suppression protein</fullName>
    </submittedName>
</protein>
<dbReference type="AlphaFoldDB" id="A0A1H7RK40"/>
<evidence type="ECO:0000313" key="1">
    <source>
        <dbReference type="EMBL" id="SEL60616.1"/>
    </source>
</evidence>
<dbReference type="Proteomes" id="UP000199256">
    <property type="component" value="Unassembled WGS sequence"/>
</dbReference>
<sequence>MEVDFKNKRLRKQLSEARQLQKVFGERRARLLQRRLSVLRAARSLGDFLPPLSGPERCHELTGNRQGQLSMDLDHPYRLIFCPHHEPPPRKQDGGLDWSGVTAILVLAVEDTHG</sequence>
<accession>A0A1H7RK40</accession>